<keyword evidence="1" id="KW-0472">Membrane</keyword>
<comment type="caution">
    <text evidence="2">The sequence shown here is derived from an EMBL/GenBank/DDBJ whole genome shotgun (WGS) entry which is preliminary data.</text>
</comment>
<evidence type="ECO:0000313" key="3">
    <source>
        <dbReference type="Proteomes" id="UP000706333"/>
    </source>
</evidence>
<evidence type="ECO:0000256" key="1">
    <source>
        <dbReference type="SAM" id="Phobius"/>
    </source>
</evidence>
<dbReference type="EMBL" id="NHSD01000283">
    <property type="protein sequence ID" value="MBK5927975.1"/>
    <property type="molecule type" value="Genomic_DNA"/>
</dbReference>
<organism evidence="2 3">
    <name type="scientific">Rhodobaculum claviforme</name>
    <dbReference type="NCBI Taxonomy" id="1549854"/>
    <lineage>
        <taxon>Bacteria</taxon>
        <taxon>Pseudomonadati</taxon>
        <taxon>Pseudomonadota</taxon>
        <taxon>Alphaproteobacteria</taxon>
        <taxon>Rhodobacterales</taxon>
        <taxon>Paracoccaceae</taxon>
        <taxon>Rhodobaculum</taxon>
    </lineage>
</organism>
<proteinExistence type="predicted"/>
<name>A0A934WI96_9RHOB</name>
<keyword evidence="3" id="KW-1185">Reference proteome</keyword>
<evidence type="ECO:0008006" key="4">
    <source>
        <dbReference type="Google" id="ProtNLM"/>
    </source>
</evidence>
<protein>
    <recommendedName>
        <fullName evidence="4">DUF2484 family protein</fullName>
    </recommendedName>
</protein>
<feature type="transmembrane region" description="Helical" evidence="1">
    <location>
        <begin position="53"/>
        <end position="73"/>
    </location>
</feature>
<dbReference type="AlphaFoldDB" id="A0A934WI96"/>
<gene>
    <name evidence="2" type="ORF">CCR87_11665</name>
</gene>
<reference evidence="2" key="2">
    <citation type="journal article" date="2020" name="Microorganisms">
        <title>Osmotic Adaptation and Compatible Solute Biosynthesis of Phototrophic Bacteria as Revealed from Genome Analyses.</title>
        <authorList>
            <person name="Imhoff J.F."/>
            <person name="Rahn T."/>
            <person name="Kunzel S."/>
            <person name="Keller A."/>
            <person name="Neulinger S.C."/>
        </authorList>
    </citation>
    <scope>NUCLEOTIDE SEQUENCE</scope>
    <source>
        <strain evidence="2">LMG 28126</strain>
    </source>
</reference>
<reference evidence="2" key="1">
    <citation type="submission" date="2017-05" db="EMBL/GenBank/DDBJ databases">
        <authorList>
            <person name="Imhoff J.F."/>
            <person name="Rahn T."/>
            <person name="Kuenzel S."/>
            <person name="Neulinger S.C."/>
        </authorList>
    </citation>
    <scope>NUCLEOTIDE SEQUENCE</scope>
    <source>
        <strain evidence="2">LMG 28126</strain>
    </source>
</reference>
<keyword evidence="1" id="KW-1133">Transmembrane helix</keyword>
<evidence type="ECO:0000313" key="2">
    <source>
        <dbReference type="EMBL" id="MBK5927975.1"/>
    </source>
</evidence>
<accession>A0A934WI96</accession>
<keyword evidence="1" id="KW-0812">Transmembrane</keyword>
<dbReference type="RefSeq" id="WP_201157726.1">
    <property type="nucleotide sequence ID" value="NZ_NHSD01000283.1"/>
</dbReference>
<dbReference type="InterPro" id="IPR018919">
    <property type="entry name" value="DUF2484"/>
</dbReference>
<dbReference type="Proteomes" id="UP000706333">
    <property type="component" value="Unassembled WGS sequence"/>
</dbReference>
<sequence length="82" mass="8499">MSPLALAALWLVVAAVAVPAVGASGPVRAVLIAAGVPLLGWLTWAHGPMTGLLALGAGVAMLRWPPAEIVAWLRRDRDPSER</sequence>
<dbReference type="Pfam" id="PF10658">
    <property type="entry name" value="DUF2484"/>
    <property type="match status" value="1"/>
</dbReference>